<feature type="domain" description="Methyl-accepting transducer" evidence="6">
    <location>
        <begin position="492"/>
        <end position="721"/>
    </location>
</feature>
<dbReference type="GO" id="GO:0006935">
    <property type="term" value="P:chemotaxis"/>
    <property type="evidence" value="ECO:0007669"/>
    <property type="project" value="UniProtKB-KW"/>
</dbReference>
<dbReference type="Pfam" id="PF18947">
    <property type="entry name" value="HAMP_2"/>
    <property type="match status" value="1"/>
</dbReference>
<dbReference type="GO" id="GO:0005886">
    <property type="term" value="C:plasma membrane"/>
    <property type="evidence" value="ECO:0007669"/>
    <property type="project" value="TreeGrafter"/>
</dbReference>
<evidence type="ECO:0000313" key="8">
    <source>
        <dbReference type="EMBL" id="TDQ67156.1"/>
    </source>
</evidence>
<evidence type="ECO:0000259" key="7">
    <source>
        <dbReference type="PROSITE" id="PS50885"/>
    </source>
</evidence>
<organism evidence="8 9">
    <name type="scientific">Maritalea mobilis</name>
    <dbReference type="NCBI Taxonomy" id="483324"/>
    <lineage>
        <taxon>Bacteria</taxon>
        <taxon>Pseudomonadati</taxon>
        <taxon>Pseudomonadota</taxon>
        <taxon>Alphaproteobacteria</taxon>
        <taxon>Hyphomicrobiales</taxon>
        <taxon>Devosiaceae</taxon>
        <taxon>Maritalea</taxon>
    </lineage>
</organism>
<dbReference type="PROSITE" id="PS50885">
    <property type="entry name" value="HAMP"/>
    <property type="match status" value="2"/>
</dbReference>
<gene>
    <name evidence="8" type="ORF">ATL17_1163</name>
</gene>
<dbReference type="PANTHER" id="PTHR43531:SF14">
    <property type="entry name" value="METHYL-ACCEPTING CHEMOTAXIS PROTEIN I-RELATED"/>
    <property type="match status" value="1"/>
</dbReference>
<dbReference type="Gene3D" id="1.10.287.950">
    <property type="entry name" value="Methyl-accepting chemotaxis protein"/>
    <property type="match status" value="1"/>
</dbReference>
<dbReference type="Proteomes" id="UP000295391">
    <property type="component" value="Unassembled WGS sequence"/>
</dbReference>
<dbReference type="AlphaFoldDB" id="A0A4R6VWD9"/>
<dbReference type="PANTHER" id="PTHR43531">
    <property type="entry name" value="PROTEIN ICFG"/>
    <property type="match status" value="1"/>
</dbReference>
<evidence type="ECO:0000256" key="5">
    <source>
        <dbReference type="SAM" id="Phobius"/>
    </source>
</evidence>
<evidence type="ECO:0000313" key="9">
    <source>
        <dbReference type="Proteomes" id="UP000295391"/>
    </source>
</evidence>
<dbReference type="CDD" id="cd11386">
    <property type="entry name" value="MCP_signal"/>
    <property type="match status" value="1"/>
</dbReference>
<dbReference type="EMBL" id="SNYR01000001">
    <property type="protein sequence ID" value="TDQ67156.1"/>
    <property type="molecule type" value="Genomic_DNA"/>
</dbReference>
<evidence type="ECO:0000256" key="1">
    <source>
        <dbReference type="ARBA" id="ARBA00022481"/>
    </source>
</evidence>
<keyword evidence="5" id="KW-0812">Transmembrane</keyword>
<feature type="region of interest" description="Disordered" evidence="4">
    <location>
        <begin position="539"/>
        <end position="558"/>
    </location>
</feature>
<evidence type="ECO:0000256" key="3">
    <source>
        <dbReference type="PROSITE-ProRule" id="PRU00284"/>
    </source>
</evidence>
<comment type="similarity">
    <text evidence="2">Belongs to the methyl-accepting chemotaxis (MCP) protein family.</text>
</comment>
<comment type="caution">
    <text evidence="8">The sequence shown here is derived from an EMBL/GenBank/DDBJ whole genome shotgun (WGS) entry which is preliminary data.</text>
</comment>
<keyword evidence="3" id="KW-0807">Transducer</keyword>
<proteinExistence type="inferred from homology"/>
<dbReference type="GO" id="GO:0004888">
    <property type="term" value="F:transmembrane signaling receptor activity"/>
    <property type="evidence" value="ECO:0007669"/>
    <property type="project" value="TreeGrafter"/>
</dbReference>
<evidence type="ECO:0000256" key="2">
    <source>
        <dbReference type="ARBA" id="ARBA00029447"/>
    </source>
</evidence>
<dbReference type="SMART" id="SM00304">
    <property type="entry name" value="HAMP"/>
    <property type="match status" value="2"/>
</dbReference>
<feature type="domain" description="HAMP" evidence="7">
    <location>
        <begin position="435"/>
        <end position="487"/>
    </location>
</feature>
<reference evidence="8 9" key="1">
    <citation type="submission" date="2019-03" db="EMBL/GenBank/DDBJ databases">
        <title>Genomic Encyclopedia of Type Strains, Phase III (KMG-III): the genomes of soil and plant-associated and newly described type strains.</title>
        <authorList>
            <person name="Whitman W."/>
        </authorList>
    </citation>
    <scope>NUCLEOTIDE SEQUENCE [LARGE SCALE GENOMIC DNA]</scope>
    <source>
        <strain evidence="8 9">CGMCC 1.7002</strain>
    </source>
</reference>
<dbReference type="Gene3D" id="6.10.340.10">
    <property type="match status" value="1"/>
</dbReference>
<dbReference type="SUPFAM" id="SSF158472">
    <property type="entry name" value="HAMP domain-like"/>
    <property type="match status" value="1"/>
</dbReference>
<keyword evidence="5" id="KW-1133">Transmembrane helix</keyword>
<keyword evidence="1" id="KW-0488">Methylation</keyword>
<dbReference type="PROSITE" id="PS50111">
    <property type="entry name" value="CHEMOTAXIS_TRANSDUC_2"/>
    <property type="match status" value="1"/>
</dbReference>
<dbReference type="Pfam" id="PF00015">
    <property type="entry name" value="MCPsignal"/>
    <property type="match status" value="1"/>
</dbReference>
<feature type="transmembrane region" description="Helical" evidence="5">
    <location>
        <begin position="298"/>
        <end position="322"/>
    </location>
</feature>
<sequence length="751" mass="81030">MFANLGIRARIIGGFGAMVVFLVVVSVAAYLGLQTLSSVSERYQHTISQAGEISDYVADYHQMVLSIQKYSAAPTTAQAQEARVWIDDVATNDPDGVVKFADFPAAMEEIRTIEEAGANLRDTFDTIIILEEQRAEIMAQLAAAKDNLSNTTAALLEKTNLVFTPATAASVGQAANQSSQLQMLGYQYFQTFDETTFTAFETQATATSQLFDKLIKTDRSGRLEAELTAVSKSLAEYRELMAQSRDFAMSINELATQDMQAYADTLATSYDQLTGVVRENQDALGPVAQATAQNATTIVLAVGGLATLLGALLAFATGNWLTRTISNMSLNMERLAKGEFDVDLSDAPQSNELGLMARALETFRSNGLEMRHLDEEKEKTRARERSEQEVRNALQGEVRRVVSAAVAGDFSQRIEGHYDQEDLQQLGDAVNSLVETVDRGLDETGEVLAALAQTDLSKRVNGHYQGAFDKLKTDTNAVADKLSEIVDRLRTTSRGVKQATGEILAGANDLSERTTKQAATIEETSAAIEQLASTVVDNSRRASEASAKSRHVREEAQAGGDVMTQANGAMEQIKASSGKISNIIGMIDDIAFQTNLLALNASVEAARAGEAGKGFAVVAIEVRRLAQSAAEASNEVKMLIEQSATEVENGSALVASASERLQHMLDAVKENDVLIEGIAQDSKEQASAIEEVNIAVRDMDTMTQHNAALVEETNAAIEQTEAQASELDRIVDVFKTDRTVSERELDAGFAA</sequence>
<accession>A0A4R6VWD9</accession>
<feature type="domain" description="HAMP" evidence="7">
    <location>
        <begin position="319"/>
        <end position="372"/>
    </location>
</feature>
<dbReference type="RefSeq" id="WP_246028631.1">
    <property type="nucleotide sequence ID" value="NZ_SNYR01000001.1"/>
</dbReference>
<keyword evidence="9" id="KW-1185">Reference proteome</keyword>
<dbReference type="SUPFAM" id="SSF58104">
    <property type="entry name" value="Methyl-accepting chemotaxis protein (MCP) signaling domain"/>
    <property type="match status" value="1"/>
</dbReference>
<keyword evidence="5" id="KW-0472">Membrane</keyword>
<dbReference type="SMART" id="SM00283">
    <property type="entry name" value="MA"/>
    <property type="match status" value="1"/>
</dbReference>
<dbReference type="Pfam" id="PF00672">
    <property type="entry name" value="HAMP"/>
    <property type="match status" value="1"/>
</dbReference>
<name>A0A4R6VWD9_9HYPH</name>
<evidence type="ECO:0000259" key="6">
    <source>
        <dbReference type="PROSITE" id="PS50111"/>
    </source>
</evidence>
<dbReference type="InterPro" id="IPR051310">
    <property type="entry name" value="MCP_chemotaxis"/>
</dbReference>
<protein>
    <submittedName>
        <fullName evidence="8">Methyl-accepting chemotaxis protein</fullName>
    </submittedName>
</protein>
<dbReference type="InterPro" id="IPR003660">
    <property type="entry name" value="HAMP_dom"/>
</dbReference>
<dbReference type="InterPro" id="IPR004089">
    <property type="entry name" value="MCPsignal_dom"/>
</dbReference>
<evidence type="ECO:0000256" key="4">
    <source>
        <dbReference type="SAM" id="MobiDB-lite"/>
    </source>
</evidence>
<dbReference type="GO" id="GO:0007165">
    <property type="term" value="P:signal transduction"/>
    <property type="evidence" value="ECO:0007669"/>
    <property type="project" value="UniProtKB-KW"/>
</dbReference>
<feature type="transmembrane region" description="Helical" evidence="5">
    <location>
        <begin position="12"/>
        <end position="33"/>
    </location>
</feature>